<dbReference type="Pfam" id="PF08546">
    <property type="entry name" value="ApbA_C"/>
    <property type="match status" value="1"/>
</dbReference>
<keyword evidence="2" id="KW-0472">Membrane</keyword>
<evidence type="ECO:0000259" key="4">
    <source>
        <dbReference type="Pfam" id="PF08546"/>
    </source>
</evidence>
<evidence type="ECO:0000256" key="1">
    <source>
        <dbReference type="SAM" id="MobiDB-lite"/>
    </source>
</evidence>
<proteinExistence type="predicted"/>
<dbReference type="EMBL" id="MU167221">
    <property type="protein sequence ID" value="KAG0150180.1"/>
    <property type="molecule type" value="Genomic_DNA"/>
</dbReference>
<dbReference type="Gene3D" id="3.40.50.720">
    <property type="entry name" value="NAD(P)-binding Rossmann-like Domain"/>
    <property type="match status" value="1"/>
</dbReference>
<dbReference type="PANTHER" id="PTHR21708">
    <property type="entry name" value="PROBABLE 2-DEHYDROPANTOATE 2-REDUCTASE"/>
    <property type="match status" value="1"/>
</dbReference>
<evidence type="ECO:0000313" key="5">
    <source>
        <dbReference type="EMBL" id="KAG0150180.1"/>
    </source>
</evidence>
<feature type="transmembrane region" description="Helical" evidence="2">
    <location>
        <begin position="6"/>
        <end position="25"/>
    </location>
</feature>
<feature type="region of interest" description="Disordered" evidence="1">
    <location>
        <begin position="325"/>
        <end position="354"/>
    </location>
</feature>
<gene>
    <name evidence="5" type="ORF">CROQUDRAFT_73247</name>
</gene>
<evidence type="ECO:0000256" key="2">
    <source>
        <dbReference type="SAM" id="Phobius"/>
    </source>
</evidence>
<dbReference type="InterPro" id="IPR013332">
    <property type="entry name" value="KPR_N"/>
</dbReference>
<dbReference type="InterPro" id="IPR013328">
    <property type="entry name" value="6PGD_dom2"/>
</dbReference>
<accession>A0A9P6NN28</accession>
<dbReference type="InterPro" id="IPR008927">
    <property type="entry name" value="6-PGluconate_DH-like_C_sf"/>
</dbReference>
<dbReference type="Proteomes" id="UP000886653">
    <property type="component" value="Unassembled WGS sequence"/>
</dbReference>
<dbReference type="GO" id="GO:0005737">
    <property type="term" value="C:cytoplasm"/>
    <property type="evidence" value="ECO:0007669"/>
    <property type="project" value="TreeGrafter"/>
</dbReference>
<feature type="compositionally biased region" description="Acidic residues" evidence="1">
    <location>
        <begin position="328"/>
        <end position="351"/>
    </location>
</feature>
<dbReference type="InterPro" id="IPR051402">
    <property type="entry name" value="KPR-Related"/>
</dbReference>
<dbReference type="AlphaFoldDB" id="A0A9P6NN28"/>
<dbReference type="SUPFAM" id="SSF48179">
    <property type="entry name" value="6-phosphogluconate dehydrogenase C-terminal domain-like"/>
    <property type="match status" value="1"/>
</dbReference>
<name>A0A9P6NN28_9BASI</name>
<keyword evidence="2" id="KW-0812">Transmembrane</keyword>
<comment type="caution">
    <text evidence="5">The sequence shown here is derived from an EMBL/GenBank/DDBJ whole genome shotgun (WGS) entry which is preliminary data.</text>
</comment>
<reference evidence="5" key="1">
    <citation type="submission" date="2013-11" db="EMBL/GenBank/DDBJ databases">
        <title>Genome sequence of the fusiform rust pathogen reveals effectors for host alternation and coevolution with pine.</title>
        <authorList>
            <consortium name="DOE Joint Genome Institute"/>
            <person name="Smith K."/>
            <person name="Pendleton A."/>
            <person name="Kubisiak T."/>
            <person name="Anderson C."/>
            <person name="Salamov A."/>
            <person name="Aerts A."/>
            <person name="Riley R."/>
            <person name="Clum A."/>
            <person name="Lindquist E."/>
            <person name="Ence D."/>
            <person name="Campbell M."/>
            <person name="Kronenberg Z."/>
            <person name="Feau N."/>
            <person name="Dhillon B."/>
            <person name="Hamelin R."/>
            <person name="Burleigh J."/>
            <person name="Smith J."/>
            <person name="Yandell M."/>
            <person name="Nelson C."/>
            <person name="Grigoriev I."/>
            <person name="Davis J."/>
        </authorList>
    </citation>
    <scope>NUCLEOTIDE SEQUENCE</scope>
    <source>
        <strain evidence="5">G11</strain>
    </source>
</reference>
<dbReference type="OrthoDB" id="3609at2759"/>
<evidence type="ECO:0000313" key="6">
    <source>
        <dbReference type="Proteomes" id="UP000886653"/>
    </source>
</evidence>
<feature type="domain" description="Ketopantoate reductase N-terminal" evidence="3">
    <location>
        <begin position="10"/>
        <end position="173"/>
    </location>
</feature>
<dbReference type="PANTHER" id="PTHR21708:SF43">
    <property type="entry name" value="KETOPANTOATE REDUCTASE C-TERMINAL DOMAIN-CONTAINING PROTEIN"/>
    <property type="match status" value="1"/>
</dbReference>
<feature type="domain" description="Ketopantoate reductase C-terminal" evidence="4">
    <location>
        <begin position="241"/>
        <end position="406"/>
    </location>
</feature>
<keyword evidence="6" id="KW-1185">Reference proteome</keyword>
<evidence type="ECO:0000259" key="3">
    <source>
        <dbReference type="Pfam" id="PF02558"/>
    </source>
</evidence>
<protein>
    <submittedName>
        <fullName evidence="5">Uncharacterized protein</fullName>
    </submittedName>
</protein>
<organism evidence="5 6">
    <name type="scientific">Cronartium quercuum f. sp. fusiforme G11</name>
    <dbReference type="NCBI Taxonomy" id="708437"/>
    <lineage>
        <taxon>Eukaryota</taxon>
        <taxon>Fungi</taxon>
        <taxon>Dikarya</taxon>
        <taxon>Basidiomycota</taxon>
        <taxon>Pucciniomycotina</taxon>
        <taxon>Pucciniomycetes</taxon>
        <taxon>Pucciniales</taxon>
        <taxon>Coleosporiaceae</taxon>
        <taxon>Cronartium</taxon>
    </lineage>
</organism>
<keyword evidence="2" id="KW-1133">Transmembrane helix</keyword>
<dbReference type="Gene3D" id="1.10.1040.10">
    <property type="entry name" value="N-(1-d-carboxylethyl)-l-norvaline Dehydrogenase, domain 2"/>
    <property type="match status" value="1"/>
</dbReference>
<dbReference type="InterPro" id="IPR013752">
    <property type="entry name" value="KPA_reductase"/>
</dbReference>
<sequence length="477" mass="52464">MSTTTAPYDVLLIGLGAVGGVYGYVLEHSKRCRVTAIARSAFDSISQHGITINSQKFGKVENWKPYRLVQRPEQATDRNYRLIICAFKCLPDIQPTSSILAPFLVPQQPNSPPPSTAVVLIQNGIGIEQPLAEAFPSIHIISCVAWIGANLIQNPTGPVIEHGKMEKLVIGLYDGEGFSPSFTKDEPCTSGHFINGLLDNNGIGLIGEAREEKRMRGKQEVELFASLLSDGGGEVEVLEFIQPARWGKNLWNGSLSTMCALSRTPVSALLAPEVLPHTLPVIRRTMLEIIYVARGLGYRESDLPAQSVDDTIQITILNYQAKKSSAVTEDEQEELNDDVFEEEEEEEEESEAEKVDPFIDFKPSMLIDLELGRPMELEPILGAVLDRARSKAIETPRLDLLYSSLKISQESAARSHAARLETVAQEKHLHTWAMRKPSVGGSGTSESREAWMKEVVRRAKLGGSVKIQAKVTGKPLA</sequence>
<dbReference type="Pfam" id="PF02558">
    <property type="entry name" value="ApbA"/>
    <property type="match status" value="1"/>
</dbReference>